<dbReference type="EMBL" id="CP031039">
    <property type="protein sequence ID" value="QDZ21582.1"/>
    <property type="molecule type" value="Genomic_DNA"/>
</dbReference>
<evidence type="ECO:0000313" key="3">
    <source>
        <dbReference type="EMBL" id="QDZ21582.1"/>
    </source>
</evidence>
<name>A0A5B8MQK0_9CHLO</name>
<organism evidence="3 4">
    <name type="scientific">Chloropicon primus</name>
    <dbReference type="NCBI Taxonomy" id="1764295"/>
    <lineage>
        <taxon>Eukaryota</taxon>
        <taxon>Viridiplantae</taxon>
        <taxon>Chlorophyta</taxon>
        <taxon>Chloropicophyceae</taxon>
        <taxon>Chloropicales</taxon>
        <taxon>Chloropicaceae</taxon>
        <taxon>Chloropicon</taxon>
    </lineage>
</organism>
<dbReference type="STRING" id="1764295.A0A5B8MQK0"/>
<dbReference type="AlphaFoldDB" id="A0A5B8MQK0"/>
<dbReference type="GO" id="GO:0005634">
    <property type="term" value="C:nucleus"/>
    <property type="evidence" value="ECO:0007669"/>
    <property type="project" value="TreeGrafter"/>
</dbReference>
<dbReference type="Pfam" id="PF00583">
    <property type="entry name" value="Acetyltransf_1"/>
    <property type="match status" value="1"/>
</dbReference>
<dbReference type="Gene3D" id="3.40.630.30">
    <property type="match status" value="1"/>
</dbReference>
<proteinExistence type="predicted"/>
<evidence type="ECO:0000259" key="1">
    <source>
        <dbReference type="PROSITE" id="PS51186"/>
    </source>
</evidence>
<evidence type="ECO:0000313" key="4">
    <source>
        <dbReference type="Proteomes" id="UP000316726"/>
    </source>
</evidence>
<dbReference type="EMBL" id="HBHL01008440">
    <property type="protein sequence ID" value="CAD9716707.1"/>
    <property type="molecule type" value="Transcribed_RNA"/>
</dbReference>
<reference evidence="2" key="2">
    <citation type="submission" date="2021-01" db="EMBL/GenBank/DDBJ databases">
        <authorList>
            <person name="Corre E."/>
            <person name="Pelletier E."/>
            <person name="Niang G."/>
            <person name="Scheremetjew M."/>
            <person name="Finn R."/>
            <person name="Kale V."/>
            <person name="Holt S."/>
            <person name="Cochrane G."/>
            <person name="Meng A."/>
            <person name="Brown T."/>
            <person name="Cohen L."/>
        </authorList>
    </citation>
    <scope>NUCLEOTIDE SEQUENCE</scope>
    <source>
        <strain evidence="2">CCMP1205</strain>
    </source>
</reference>
<keyword evidence="4" id="KW-1185">Reference proteome</keyword>
<evidence type="ECO:0000313" key="2">
    <source>
        <dbReference type="EMBL" id="CAD9716707.1"/>
    </source>
</evidence>
<dbReference type="InterPro" id="IPR052742">
    <property type="entry name" value="Mito_N-acetyltransferase"/>
</dbReference>
<feature type="domain" description="N-acetyltransferase" evidence="1">
    <location>
        <begin position="34"/>
        <end position="197"/>
    </location>
</feature>
<gene>
    <name evidence="3" type="ORF">A3770_06p41000</name>
    <name evidence="2" type="ORF">CPRI1469_LOCUS5563</name>
</gene>
<accession>A0A5B8MQK0</accession>
<dbReference type="PANTHER" id="PTHR43138">
    <property type="entry name" value="ACETYLTRANSFERASE, GNAT FAMILY"/>
    <property type="match status" value="1"/>
</dbReference>
<dbReference type="GO" id="GO:0016747">
    <property type="term" value="F:acyltransferase activity, transferring groups other than amino-acyl groups"/>
    <property type="evidence" value="ECO:0007669"/>
    <property type="project" value="InterPro"/>
</dbReference>
<dbReference type="InterPro" id="IPR016181">
    <property type="entry name" value="Acyl_CoA_acyltransferase"/>
</dbReference>
<dbReference type="SUPFAM" id="SSF55729">
    <property type="entry name" value="Acyl-CoA N-acyltransferases (Nat)"/>
    <property type="match status" value="1"/>
</dbReference>
<dbReference type="Proteomes" id="UP000316726">
    <property type="component" value="Chromosome 6"/>
</dbReference>
<dbReference type="OrthoDB" id="10264707at2759"/>
<dbReference type="PROSITE" id="PS51186">
    <property type="entry name" value="GNAT"/>
    <property type="match status" value="1"/>
</dbReference>
<dbReference type="InterPro" id="IPR000182">
    <property type="entry name" value="GNAT_dom"/>
</dbReference>
<protein>
    <recommendedName>
        <fullName evidence="1">N-acetyltransferase domain-containing protein</fullName>
    </recommendedName>
</protein>
<sequence>MAYVVDLESRSHLVEHVLPLRGKLKTGQLVELSLLKKPFDMGDFQALHEIFEEIIEEGVSYPQQGPVTAEAFRVYYTSHDVFVLREASSREILGAFYVKPNFPGRCSHICNHGFMVPSRFRNRGIGTVMARHSLFLSKLLGYKAVYYNLVFTDNKHAIHAYKKLGFQQTGFVPEAAKVTKDGKTHYQDAVQLYFDLDEVKSEEGQPQPQPSNLL</sequence>
<reference evidence="3 4" key="1">
    <citation type="submission" date="2018-07" db="EMBL/GenBank/DDBJ databases">
        <title>The complete nuclear genome of the prasinophyte Chloropicon primus (CCMP1205).</title>
        <authorList>
            <person name="Pombert J.-F."/>
            <person name="Otis C."/>
            <person name="Turmel M."/>
            <person name="Lemieux C."/>
        </authorList>
    </citation>
    <scope>NUCLEOTIDE SEQUENCE [LARGE SCALE GENOMIC DNA]</scope>
    <source>
        <strain evidence="3 4">CCMP1205</strain>
    </source>
</reference>
<dbReference type="PANTHER" id="PTHR43138:SF1">
    <property type="entry name" value="N-ACETYLTRANSFERASE ACA1"/>
    <property type="match status" value="1"/>
</dbReference>